<name>A0A3D8IXN3_9HELI</name>
<comment type="caution">
    <text evidence="1">The sequence shown here is derived from an EMBL/GenBank/DDBJ whole genome shotgun (WGS) entry which is preliminary data.</text>
</comment>
<dbReference type="AlphaFoldDB" id="A0A3D8IXN3"/>
<dbReference type="RefSeq" id="WP_104762768.1">
    <property type="nucleotide sequence ID" value="NZ_FZPM01000007.1"/>
</dbReference>
<proteinExistence type="predicted"/>
<protein>
    <submittedName>
        <fullName evidence="1">Uncharacterized protein</fullName>
    </submittedName>
</protein>
<reference evidence="1 2" key="1">
    <citation type="submission" date="2018-04" db="EMBL/GenBank/DDBJ databases">
        <title>Novel Campyloabacter and Helicobacter Species and Strains.</title>
        <authorList>
            <person name="Mannion A.J."/>
            <person name="Shen Z."/>
            <person name="Fox J.G."/>
        </authorList>
    </citation>
    <scope>NUCLEOTIDE SEQUENCE [LARGE SCALE GENOMIC DNA]</scope>
    <source>
        <strain evidence="1 2">MIT 97-5075</strain>
    </source>
</reference>
<organism evidence="1 2">
    <name type="scientific">Helicobacter aurati</name>
    <dbReference type="NCBI Taxonomy" id="137778"/>
    <lineage>
        <taxon>Bacteria</taxon>
        <taxon>Pseudomonadati</taxon>
        <taxon>Campylobacterota</taxon>
        <taxon>Epsilonproteobacteria</taxon>
        <taxon>Campylobacterales</taxon>
        <taxon>Helicobacteraceae</taxon>
        <taxon>Helicobacter</taxon>
    </lineage>
</organism>
<evidence type="ECO:0000313" key="2">
    <source>
        <dbReference type="Proteomes" id="UP000256424"/>
    </source>
</evidence>
<accession>A0A3D8IXN3</accession>
<gene>
    <name evidence="1" type="ORF">CQA66_08760</name>
</gene>
<keyword evidence="2" id="KW-1185">Reference proteome</keyword>
<dbReference type="OrthoDB" id="9815506at2"/>
<evidence type="ECO:0000313" key="1">
    <source>
        <dbReference type="EMBL" id="RDU69823.1"/>
    </source>
</evidence>
<dbReference type="Proteomes" id="UP000256424">
    <property type="component" value="Unassembled WGS sequence"/>
</dbReference>
<dbReference type="EMBL" id="NXLW01000024">
    <property type="protein sequence ID" value="RDU69823.1"/>
    <property type="molecule type" value="Genomic_DNA"/>
</dbReference>
<sequence>MNCSVSQVAIRHTCTVLPSLKKHNRDNPYFDTKTKRRLIKTTGVETVYHLERHFGCKNDETLLNLYIDAGVNTLKTANGVKIQ</sequence>